<accession>A0ACB7NV99</accession>
<proteinExistence type="predicted"/>
<reference evidence="1 2" key="1">
    <citation type="journal article" date="2021" name="Nat. Commun.">
        <title>Genetic determinants of endophytism in the Arabidopsis root mycobiome.</title>
        <authorList>
            <person name="Mesny F."/>
            <person name="Miyauchi S."/>
            <person name="Thiergart T."/>
            <person name="Pickel B."/>
            <person name="Atanasova L."/>
            <person name="Karlsson M."/>
            <person name="Huettel B."/>
            <person name="Barry K.W."/>
            <person name="Haridas S."/>
            <person name="Chen C."/>
            <person name="Bauer D."/>
            <person name="Andreopoulos W."/>
            <person name="Pangilinan J."/>
            <person name="LaButti K."/>
            <person name="Riley R."/>
            <person name="Lipzen A."/>
            <person name="Clum A."/>
            <person name="Drula E."/>
            <person name="Henrissat B."/>
            <person name="Kohler A."/>
            <person name="Grigoriev I.V."/>
            <person name="Martin F.M."/>
            <person name="Hacquard S."/>
        </authorList>
    </citation>
    <scope>NUCLEOTIDE SEQUENCE [LARGE SCALE GENOMIC DNA]</scope>
    <source>
        <strain evidence="1 2">MPI-SDFR-AT-0079</strain>
    </source>
</reference>
<comment type="caution">
    <text evidence="1">The sequence shown here is derived from an EMBL/GenBank/DDBJ whole genome shotgun (WGS) entry which is preliminary data.</text>
</comment>
<evidence type="ECO:0000313" key="1">
    <source>
        <dbReference type="EMBL" id="KAH6617426.1"/>
    </source>
</evidence>
<dbReference type="Proteomes" id="UP000724584">
    <property type="component" value="Unassembled WGS sequence"/>
</dbReference>
<sequence>MSHHPGVSRIETSLPPAWKRRYATHLSEEDDGYFADGPDPLVHIVPSRRPPRNTHYGPSDHYGSGYPRMDFARRETIEIPESAPPLPYSSRRRESHISYDPYPVAPVHERVRHVKRRVVAEPESREALVVEKDIEVVEPDTPRDYRRDFQVPVVERHERPVYTEATYSDFEDENHVFYSFGDLLQNGSRRDSQLDGSISDIESTVAQGEGNEGSQDATERGAAAYHVLKSQYAGDGYEAGHHSAKLTAVLSERAAVSQSLFRWIEKNGLQKMITGVKRDHTKTVQASDGKYARYLEPKLRHEPLLQDGKPAGSQAVTWVSLPYFSLEPYSGLLATANSPKSLATPTLLQARYSRTRRARDMEQAVCQQGGAPKGHCFHVAQLWCLVLDNSLLLTYGRIDEDVLCADIITKTVKPLHKPPDPMPSKTLSVRFQGAIMWSIPVHECQTWFPPALVALFEKDNAILGATLPTHNAAVSNQQLSVTLPPKQNDQRPGGSATAPVPTGSKANLSASKPDEESGYVSKSGSEFSLGIFAYLECFNNLNSKPANPSATLSPLSSQPTFPPSFQDASVVQYFADMEEHIQTKTTPDDQRAYKNTYKARRAHVVEVLGRRKSAFGAKNTSLDNNWDFGRIITVFHSADIIFSFFFPAGVSVPTTRQFWGAVMAVINVESDIVTKHSDRRIEQRLGLLEQELSIIDWTVELQRGILDKMLTTRESVSSNVEAEFTDEKPRRVHLPWAPRRRAPQHPTMAAMAESVLDPSQPCGFSDLLLREGIQELTAKRSELKLMGDLVEYLTDTNRTKIDYTKDRQERAIYAFTIVTVIFLPLSAVASIFGMNSADVRDMELGQWAYWATALPVTGVVMFLGLLFTGELGTVRRWVGEWVGGGGGVGTAGGRWGRGRGDDGNGGWGKGVGEVFVDGDGGDDDEGESVGRGGVGRRVRGVRRRRR</sequence>
<name>A0ACB7NV99_9PEZI</name>
<gene>
    <name evidence="1" type="ORF">F5144DRAFT_596449</name>
</gene>
<keyword evidence="2" id="KW-1185">Reference proteome</keyword>
<evidence type="ECO:0000313" key="2">
    <source>
        <dbReference type="Proteomes" id="UP000724584"/>
    </source>
</evidence>
<dbReference type="EMBL" id="JAGIZQ010000007">
    <property type="protein sequence ID" value="KAH6617426.1"/>
    <property type="molecule type" value="Genomic_DNA"/>
</dbReference>
<organism evidence="1 2">
    <name type="scientific">Chaetomium tenue</name>
    <dbReference type="NCBI Taxonomy" id="1854479"/>
    <lineage>
        <taxon>Eukaryota</taxon>
        <taxon>Fungi</taxon>
        <taxon>Dikarya</taxon>
        <taxon>Ascomycota</taxon>
        <taxon>Pezizomycotina</taxon>
        <taxon>Sordariomycetes</taxon>
        <taxon>Sordariomycetidae</taxon>
        <taxon>Sordariales</taxon>
        <taxon>Chaetomiaceae</taxon>
        <taxon>Chaetomium</taxon>
    </lineage>
</organism>
<protein>
    <submittedName>
        <fullName evidence="1">Uncharacterized protein</fullName>
    </submittedName>
</protein>